<comment type="caution">
    <text evidence="2">The sequence shown here is derived from an EMBL/GenBank/DDBJ whole genome shotgun (WGS) entry which is preliminary data.</text>
</comment>
<organism evidence="2 3">
    <name type="scientific">Pseudonocardia alni</name>
    <name type="common">Amycolata alni</name>
    <dbReference type="NCBI Taxonomy" id="33907"/>
    <lineage>
        <taxon>Bacteria</taxon>
        <taxon>Bacillati</taxon>
        <taxon>Actinomycetota</taxon>
        <taxon>Actinomycetes</taxon>
        <taxon>Pseudonocardiales</taxon>
        <taxon>Pseudonocardiaceae</taxon>
        <taxon>Pseudonocardia</taxon>
    </lineage>
</organism>
<evidence type="ECO:0000256" key="1">
    <source>
        <dbReference type="SAM" id="MobiDB-lite"/>
    </source>
</evidence>
<keyword evidence="3" id="KW-1185">Reference proteome</keyword>
<evidence type="ECO:0000313" key="2">
    <source>
        <dbReference type="EMBL" id="NYG00648.1"/>
    </source>
</evidence>
<proteinExistence type="predicted"/>
<evidence type="ECO:0000313" key="3">
    <source>
        <dbReference type="Proteomes" id="UP000549695"/>
    </source>
</evidence>
<dbReference type="Proteomes" id="UP000549695">
    <property type="component" value="Unassembled WGS sequence"/>
</dbReference>
<dbReference type="GeneID" id="98050749"/>
<dbReference type="EMBL" id="JACCCZ010000001">
    <property type="protein sequence ID" value="NYG00648.1"/>
    <property type="molecule type" value="Genomic_DNA"/>
</dbReference>
<feature type="compositionally biased region" description="Acidic residues" evidence="1">
    <location>
        <begin position="1"/>
        <end position="10"/>
    </location>
</feature>
<sequence length="67" mass="7615">MDPEENAQDGDDPRARWRTMPEPIRPEQWVAEHDTDPIPESLAEAEARREEQERTYLVTRLGGGGGV</sequence>
<gene>
    <name evidence="2" type="ORF">HDA37_000933</name>
</gene>
<feature type="region of interest" description="Disordered" evidence="1">
    <location>
        <begin position="1"/>
        <end position="26"/>
    </location>
</feature>
<dbReference type="AlphaFoldDB" id="A0A852VUJ3"/>
<dbReference type="RefSeq" id="WP_179760327.1">
    <property type="nucleotide sequence ID" value="NZ_BAAAJZ010000013.1"/>
</dbReference>
<name>A0A852VUJ3_PSEA5</name>
<protein>
    <submittedName>
        <fullName evidence="2">Uncharacterized protein</fullName>
    </submittedName>
</protein>
<accession>A0A852VUJ3</accession>
<reference evidence="2 3" key="1">
    <citation type="submission" date="2020-07" db="EMBL/GenBank/DDBJ databases">
        <title>Sequencing the genomes of 1000 actinobacteria strains.</title>
        <authorList>
            <person name="Klenk H.-P."/>
        </authorList>
    </citation>
    <scope>NUCLEOTIDE SEQUENCE [LARGE SCALE GENOMIC DNA]</scope>
    <source>
        <strain evidence="2 3">DSM 44749</strain>
    </source>
</reference>